<reference evidence="2" key="1">
    <citation type="submission" date="2022-11" db="UniProtKB">
        <authorList>
            <consortium name="WormBaseParasite"/>
        </authorList>
    </citation>
    <scope>IDENTIFICATION</scope>
</reference>
<proteinExistence type="predicted"/>
<dbReference type="Proteomes" id="UP000887565">
    <property type="component" value="Unplaced"/>
</dbReference>
<evidence type="ECO:0000313" key="2">
    <source>
        <dbReference type="WBParaSite" id="nRc.2.0.1.t40606-RA"/>
    </source>
</evidence>
<organism evidence="1 2">
    <name type="scientific">Romanomermis culicivorax</name>
    <name type="common">Nematode worm</name>
    <dbReference type="NCBI Taxonomy" id="13658"/>
    <lineage>
        <taxon>Eukaryota</taxon>
        <taxon>Metazoa</taxon>
        <taxon>Ecdysozoa</taxon>
        <taxon>Nematoda</taxon>
        <taxon>Enoplea</taxon>
        <taxon>Dorylaimia</taxon>
        <taxon>Mermithida</taxon>
        <taxon>Mermithoidea</taxon>
        <taxon>Mermithidae</taxon>
        <taxon>Romanomermis</taxon>
    </lineage>
</organism>
<evidence type="ECO:0000313" key="1">
    <source>
        <dbReference type="Proteomes" id="UP000887565"/>
    </source>
</evidence>
<accession>A0A915KP91</accession>
<dbReference type="WBParaSite" id="nRc.2.0.1.t40606-RA">
    <property type="protein sequence ID" value="nRc.2.0.1.t40606-RA"/>
    <property type="gene ID" value="nRc.2.0.1.g40606"/>
</dbReference>
<sequence>MDIPKESTVDQSTSMDVVLVEPAQRLPPTAPAVDPRIYLATPAMLPAPPIIATVAAARSAMASAGRSSHRVSFSVAPAPYVVP</sequence>
<protein>
    <submittedName>
        <fullName evidence="2">Uncharacterized protein</fullName>
    </submittedName>
</protein>
<dbReference type="AlphaFoldDB" id="A0A915KP91"/>
<name>A0A915KP91_ROMCU</name>
<keyword evidence="1" id="KW-1185">Reference proteome</keyword>